<accession>A0A8H4QYX3</accession>
<evidence type="ECO:0000313" key="2">
    <source>
        <dbReference type="Proteomes" id="UP000566819"/>
    </source>
</evidence>
<dbReference type="EMBL" id="JAAMPI010002009">
    <property type="protein sequence ID" value="KAF4620135.1"/>
    <property type="molecule type" value="Genomic_DNA"/>
</dbReference>
<organism evidence="1 2">
    <name type="scientific">Cudoniella acicularis</name>
    <dbReference type="NCBI Taxonomy" id="354080"/>
    <lineage>
        <taxon>Eukaryota</taxon>
        <taxon>Fungi</taxon>
        <taxon>Dikarya</taxon>
        <taxon>Ascomycota</taxon>
        <taxon>Pezizomycotina</taxon>
        <taxon>Leotiomycetes</taxon>
        <taxon>Helotiales</taxon>
        <taxon>Tricladiaceae</taxon>
        <taxon>Cudoniella</taxon>
    </lineage>
</organism>
<dbReference type="AlphaFoldDB" id="A0A8H4QYX3"/>
<name>A0A8H4QYX3_9HELO</name>
<proteinExistence type="predicted"/>
<evidence type="ECO:0000313" key="1">
    <source>
        <dbReference type="EMBL" id="KAF4620135.1"/>
    </source>
</evidence>
<keyword evidence="2" id="KW-1185">Reference proteome</keyword>
<sequence length="104" mass="11674">MRAAHPLARPPTLVLVMRFRGKLAMHHFEFSTTLQFLSDGFEGPVLSTDDDSPYDPINPCQTSKARPILQASNEPTLRESKRVPLWLGLCATILTFLSQSLSKY</sequence>
<protein>
    <submittedName>
        <fullName evidence="1">Uncharacterized protein</fullName>
    </submittedName>
</protein>
<reference evidence="1 2" key="1">
    <citation type="submission" date="2020-03" db="EMBL/GenBank/DDBJ databases">
        <title>Draft Genome Sequence of Cudoniella acicularis.</title>
        <authorList>
            <person name="Buettner E."/>
            <person name="Kellner H."/>
        </authorList>
    </citation>
    <scope>NUCLEOTIDE SEQUENCE [LARGE SCALE GENOMIC DNA]</scope>
    <source>
        <strain evidence="1 2">DSM 108380</strain>
    </source>
</reference>
<gene>
    <name evidence="1" type="ORF">G7Y89_g14686</name>
</gene>
<comment type="caution">
    <text evidence="1">The sequence shown here is derived from an EMBL/GenBank/DDBJ whole genome shotgun (WGS) entry which is preliminary data.</text>
</comment>
<dbReference type="Proteomes" id="UP000566819">
    <property type="component" value="Unassembled WGS sequence"/>
</dbReference>